<dbReference type="EnsemblPlants" id="PGSC0003DMT400070170">
    <property type="protein sequence ID" value="PGSC0003DMT400070170"/>
    <property type="gene ID" value="PGSC0003DMG400027275"/>
</dbReference>
<accession>M1CLS3</accession>
<dbReference type="HOGENOM" id="CLU_401939_0_0_1"/>
<dbReference type="InterPro" id="IPR015216">
    <property type="entry name" value="SANTA"/>
</dbReference>
<organism evidence="4 5">
    <name type="scientific">Solanum tuberosum</name>
    <name type="common">Potato</name>
    <dbReference type="NCBI Taxonomy" id="4113"/>
    <lineage>
        <taxon>Eukaryota</taxon>
        <taxon>Viridiplantae</taxon>
        <taxon>Streptophyta</taxon>
        <taxon>Embryophyta</taxon>
        <taxon>Tracheophyta</taxon>
        <taxon>Spermatophyta</taxon>
        <taxon>Magnoliopsida</taxon>
        <taxon>eudicotyledons</taxon>
        <taxon>Gunneridae</taxon>
        <taxon>Pentapetalae</taxon>
        <taxon>asterids</taxon>
        <taxon>lamiids</taxon>
        <taxon>Solanales</taxon>
        <taxon>Solanaceae</taxon>
        <taxon>Solanoideae</taxon>
        <taxon>Solaneae</taxon>
        <taxon>Solanum</taxon>
    </lineage>
</organism>
<dbReference type="Pfam" id="PF25370">
    <property type="entry name" value="HTH_74"/>
    <property type="match status" value="1"/>
</dbReference>
<feature type="region of interest" description="Disordered" evidence="1">
    <location>
        <begin position="504"/>
        <end position="563"/>
    </location>
</feature>
<evidence type="ECO:0000313" key="4">
    <source>
        <dbReference type="EnsemblPlants" id="PGSC0003DMT400070170"/>
    </source>
</evidence>
<evidence type="ECO:0000259" key="3">
    <source>
        <dbReference type="Pfam" id="PF25370"/>
    </source>
</evidence>
<dbReference type="eggNOG" id="ENOG502S4QI">
    <property type="taxonomic scope" value="Eukaryota"/>
</dbReference>
<feature type="compositionally biased region" description="Polar residues" evidence="1">
    <location>
        <begin position="504"/>
        <end position="523"/>
    </location>
</feature>
<feature type="domain" description="HTH three-helical bundle" evidence="3">
    <location>
        <begin position="273"/>
        <end position="314"/>
    </location>
</feature>
<feature type="compositionally biased region" description="Polar residues" evidence="1">
    <location>
        <begin position="578"/>
        <end position="596"/>
    </location>
</feature>
<dbReference type="InParanoid" id="M1CLS3"/>
<dbReference type="Proteomes" id="UP000011115">
    <property type="component" value="Unassembled WGS sequence"/>
</dbReference>
<dbReference type="PaxDb" id="4113-PGSC0003DMT400070170"/>
<dbReference type="InterPro" id="IPR053090">
    <property type="entry name" value="Centromere_KNL-2_homolog"/>
</dbReference>
<feature type="domain" description="SANTA" evidence="2">
    <location>
        <begin position="337"/>
        <end position="414"/>
    </location>
</feature>
<dbReference type="Pfam" id="PF09133">
    <property type="entry name" value="SANTA"/>
    <property type="match status" value="1"/>
</dbReference>
<keyword evidence="5" id="KW-1185">Reference proteome</keyword>
<dbReference type="PANTHER" id="PTHR35311">
    <property type="entry name" value="KINETOCHORE-ASSOCIATED PROTEIN KNL-2 HOMOLOG"/>
    <property type="match status" value="1"/>
</dbReference>
<sequence>MEDEEEAFPNEDELHVASALLLLSNTHSPSPKVKSISEISQIAALSYTSSVSDSKSKSTDSSIVTADDDDTHSPSPKMKIISEISQIAALSYTTSVSDSKSKSTDSSTVTVDDDDTHSASPIMKSISETSQIAAMSYATSVSDSKSKSTDSSTITADDYDNEDADYDDDASFAEAKANARRIKMIRMIRVINKLKAVRRRRSKSLCISDCLKISSGKPKSAFSLATSCTSALSCVSIGSTAAGDISSGGSCEANRVVPKERECVPRKMKVIFSANMRRRAEAILKVLSSHGCASEVRIRQLLGDSPDTSKALRILLRLEEVKRTGAGGRTDPYVYVVYLYDWWLIKADIGDGSKRLGVGGFTAKERPDGRVFHSTTIAKRRDTTTLVTVDGITILLSGFINRCRTLQNGFSSEVSLLLCHLENHPMKNAASGISDFSESANASADCTSSSFTMSVDHLPANVLRDLLISGAGDPEGGMLRKSIFNEIVQKYGNNAFHVDEASSLNQKSGNQVTPQSPSLSGCPSQKKKAKTNRKQEDSCIPDAESGKEDLPEATPKDMQEKRVLDRLVHRSGDDVLTVSENSCLNQKSGNQVTSRGPSLDETPSKKKKTAANLRKEDDNHVPDAQCRKEVLQKCNDENGTDIDKNSSSSISLTRDKASLYKKTKVYRHKKKREMCTKYLDREILG</sequence>
<feature type="compositionally biased region" description="Basic and acidic residues" evidence="1">
    <location>
        <begin position="544"/>
        <end position="563"/>
    </location>
</feature>
<feature type="region of interest" description="Disordered" evidence="1">
    <location>
        <begin position="578"/>
        <end position="620"/>
    </location>
</feature>
<evidence type="ECO:0000313" key="5">
    <source>
        <dbReference type="Proteomes" id="UP000011115"/>
    </source>
</evidence>
<protein>
    <submittedName>
        <fullName evidence="4">Uncharacterized protein</fullName>
    </submittedName>
</protein>
<dbReference type="SMR" id="M1CLS3"/>
<feature type="compositionally biased region" description="Low complexity" evidence="1">
    <location>
        <begin position="95"/>
        <end position="110"/>
    </location>
</feature>
<dbReference type="Gramene" id="PGSC0003DMT400070170">
    <property type="protein sequence ID" value="PGSC0003DMT400070170"/>
    <property type="gene ID" value="PGSC0003DMG400027275"/>
</dbReference>
<dbReference type="AlphaFoldDB" id="M1CLS3"/>
<evidence type="ECO:0000256" key="1">
    <source>
        <dbReference type="SAM" id="MobiDB-lite"/>
    </source>
</evidence>
<dbReference type="InterPro" id="IPR057523">
    <property type="entry name" value="HTH_74"/>
</dbReference>
<dbReference type="PANTHER" id="PTHR35311:SF1">
    <property type="entry name" value="PROTEIN EMBRYO DEFECTIVE 1674"/>
    <property type="match status" value="1"/>
</dbReference>
<reference evidence="4" key="2">
    <citation type="submission" date="2015-06" db="UniProtKB">
        <authorList>
            <consortium name="EnsemblPlants"/>
        </authorList>
    </citation>
    <scope>IDENTIFICATION</scope>
    <source>
        <strain evidence="4">DM1-3 516 R44</strain>
    </source>
</reference>
<name>M1CLS3_SOLTU</name>
<evidence type="ECO:0000259" key="2">
    <source>
        <dbReference type="Pfam" id="PF09133"/>
    </source>
</evidence>
<reference evidence="5" key="1">
    <citation type="journal article" date="2011" name="Nature">
        <title>Genome sequence and analysis of the tuber crop potato.</title>
        <authorList>
            <consortium name="The Potato Genome Sequencing Consortium"/>
        </authorList>
    </citation>
    <scope>NUCLEOTIDE SEQUENCE [LARGE SCALE GENOMIC DNA]</scope>
    <source>
        <strain evidence="5">cv. DM1-3 516 R44</strain>
    </source>
</reference>
<feature type="region of interest" description="Disordered" evidence="1">
    <location>
        <begin position="48"/>
        <end position="80"/>
    </location>
</feature>
<proteinExistence type="predicted"/>
<dbReference type="STRING" id="4113.M1CLS3"/>
<feature type="region of interest" description="Disordered" evidence="1">
    <location>
        <begin position="95"/>
        <end position="120"/>
    </location>
</feature>